<feature type="transmembrane region" description="Helical" evidence="1">
    <location>
        <begin position="247"/>
        <end position="264"/>
    </location>
</feature>
<feature type="transmembrane region" description="Helical" evidence="1">
    <location>
        <begin position="181"/>
        <end position="200"/>
    </location>
</feature>
<keyword evidence="3" id="KW-1185">Reference proteome</keyword>
<keyword evidence="1" id="KW-1133">Transmembrane helix</keyword>
<protein>
    <recommendedName>
        <fullName evidence="4">Fenitrothion hydrolase</fullName>
    </recommendedName>
</protein>
<reference evidence="2 3" key="1">
    <citation type="submission" date="2020-07" db="EMBL/GenBank/DDBJ databases">
        <title>Sequencing the genomes of 1000 actinobacteria strains.</title>
        <authorList>
            <person name="Klenk H.-P."/>
        </authorList>
    </citation>
    <scope>NUCLEOTIDE SEQUENCE [LARGE SCALE GENOMIC DNA]</scope>
    <source>
        <strain evidence="2 3">DSM 103833</strain>
    </source>
</reference>
<name>A0A853C1G5_9ACTN</name>
<comment type="caution">
    <text evidence="2">The sequence shown here is derived from an EMBL/GenBank/DDBJ whole genome shotgun (WGS) entry which is preliminary data.</text>
</comment>
<evidence type="ECO:0000256" key="1">
    <source>
        <dbReference type="SAM" id="Phobius"/>
    </source>
</evidence>
<proteinExistence type="predicted"/>
<keyword evidence="1" id="KW-0472">Membrane</keyword>
<feature type="transmembrane region" description="Helical" evidence="1">
    <location>
        <begin position="145"/>
        <end position="166"/>
    </location>
</feature>
<feature type="transmembrane region" description="Helical" evidence="1">
    <location>
        <begin position="322"/>
        <end position="343"/>
    </location>
</feature>
<sequence length="439" mass="47585">MIDAHGIGGQSDLPIPLELAVSGSVAALVLSFAVLVLAWRRPRYADPAAIRGLRAPDLLSRLVLAPYTKVALRVLGFVLFLYTAACAVFGVDQLTNPFFGIVYIWWWVGLVFASLLLGPVWKAISPVRTINDLLQRLSGGDGDNGIRAYPAWLGYWPAAFGLYAFVWLELVYERSDELADVRLWCALYVAAMLVGGAVFGSRFYEHADPFEVYSSLVARLSPWHVVDGRVMLRSPLANLASTPAKPGLVAVVAVLFGSTAFDSFSESPYWTRFVYDATLTGNQLNNIALLVFCLAAGLLFAGGCALTGVAGDVRRRDLPRRLAQSIVPIVAGYIVAHYLTLFVDSGWQTLARASDPFGKGWNILGTAGLTPSYWFSYHPTLLATLKVLAVVVGHVTAAVAAHDRALEVLPKRHQVTGQLPLLLTMVAFTAGGLYLLFNA</sequence>
<dbReference type="RefSeq" id="WP_179667132.1">
    <property type="nucleotide sequence ID" value="NZ_JACCFP010000001.1"/>
</dbReference>
<keyword evidence="1" id="KW-0812">Transmembrane</keyword>
<evidence type="ECO:0000313" key="3">
    <source>
        <dbReference type="Proteomes" id="UP000530424"/>
    </source>
</evidence>
<dbReference type="Proteomes" id="UP000530424">
    <property type="component" value="Unassembled WGS sequence"/>
</dbReference>
<feature type="transmembrane region" description="Helical" evidence="1">
    <location>
        <begin position="284"/>
        <end position="310"/>
    </location>
</feature>
<accession>A0A853C1G5</accession>
<dbReference type="EMBL" id="JACCFP010000001">
    <property type="protein sequence ID" value="NYJ00562.1"/>
    <property type="molecule type" value="Genomic_DNA"/>
</dbReference>
<feature type="transmembrane region" description="Helical" evidence="1">
    <location>
        <begin position="70"/>
        <end position="91"/>
    </location>
</feature>
<evidence type="ECO:0008006" key="4">
    <source>
        <dbReference type="Google" id="ProtNLM"/>
    </source>
</evidence>
<dbReference type="AlphaFoldDB" id="A0A853C1G5"/>
<feature type="transmembrane region" description="Helical" evidence="1">
    <location>
        <begin position="419"/>
        <end position="437"/>
    </location>
</feature>
<evidence type="ECO:0000313" key="2">
    <source>
        <dbReference type="EMBL" id="NYJ00562.1"/>
    </source>
</evidence>
<gene>
    <name evidence="2" type="ORF">HNR19_001260</name>
</gene>
<feature type="transmembrane region" description="Helical" evidence="1">
    <location>
        <begin position="19"/>
        <end position="39"/>
    </location>
</feature>
<feature type="transmembrane region" description="Helical" evidence="1">
    <location>
        <begin position="103"/>
        <end position="124"/>
    </location>
</feature>
<organism evidence="2 3">
    <name type="scientific">Nocardioides thalensis</name>
    <dbReference type="NCBI Taxonomy" id="1914755"/>
    <lineage>
        <taxon>Bacteria</taxon>
        <taxon>Bacillati</taxon>
        <taxon>Actinomycetota</taxon>
        <taxon>Actinomycetes</taxon>
        <taxon>Propionibacteriales</taxon>
        <taxon>Nocardioidaceae</taxon>
        <taxon>Nocardioides</taxon>
    </lineage>
</organism>
<feature type="transmembrane region" description="Helical" evidence="1">
    <location>
        <begin position="381"/>
        <end position="399"/>
    </location>
</feature>